<reference evidence="11 12" key="1">
    <citation type="journal article" date="2016" name="Antonie Van Leeuwenhoek">
        <title>Denitratimonas tolerans gen. nov., sp. nov., a denitrifying bacterium isolated from a bioreactor for tannery wastewater treatment.</title>
        <authorList>
            <person name="Han S.I."/>
            <person name="Kim J.O."/>
            <person name="Lee Y.R."/>
            <person name="Ekpeghere K.I."/>
            <person name="Koh S.C."/>
            <person name="Whang K.S."/>
        </authorList>
    </citation>
    <scope>NUCLEOTIDE SEQUENCE [LARGE SCALE GENOMIC DNA]</scope>
    <source>
        <strain evidence="11 12">KACC 17565</strain>
    </source>
</reference>
<evidence type="ECO:0000256" key="6">
    <source>
        <dbReference type="ARBA" id="ARBA00022723"/>
    </source>
</evidence>
<name>A0AAW9R2S3_9GAMM</name>
<gene>
    <name evidence="11" type="primary">tsaE</name>
    <name evidence="11" type="ORF">WB794_04390</name>
</gene>
<evidence type="ECO:0000256" key="2">
    <source>
        <dbReference type="ARBA" id="ARBA00007599"/>
    </source>
</evidence>
<evidence type="ECO:0000256" key="10">
    <source>
        <dbReference type="ARBA" id="ARBA00032441"/>
    </source>
</evidence>
<dbReference type="GO" id="GO:0005524">
    <property type="term" value="F:ATP binding"/>
    <property type="evidence" value="ECO:0007669"/>
    <property type="project" value="UniProtKB-KW"/>
</dbReference>
<evidence type="ECO:0000256" key="8">
    <source>
        <dbReference type="ARBA" id="ARBA00022840"/>
    </source>
</evidence>
<evidence type="ECO:0000256" key="9">
    <source>
        <dbReference type="ARBA" id="ARBA00022842"/>
    </source>
</evidence>
<keyword evidence="9" id="KW-0460">Magnesium</keyword>
<dbReference type="GO" id="GO:0046872">
    <property type="term" value="F:metal ion binding"/>
    <property type="evidence" value="ECO:0007669"/>
    <property type="project" value="UniProtKB-KW"/>
</dbReference>
<dbReference type="PANTHER" id="PTHR33540:SF2">
    <property type="entry name" value="TRNA THREONYLCARBAMOYLADENOSINE BIOSYNTHESIS PROTEIN TSAE"/>
    <property type="match status" value="1"/>
</dbReference>
<keyword evidence="8" id="KW-0067">ATP-binding</keyword>
<accession>A0AAW9R2S3</accession>
<evidence type="ECO:0000313" key="11">
    <source>
        <dbReference type="EMBL" id="MEJ1248916.1"/>
    </source>
</evidence>
<sequence length="158" mass="17078">MTGLSLHAPSDTERLGALLAQHLPEGRLVAWLDGDLGAGKTTAARALLRALGVAGGVRSPTYTLVERYDTAAGEVAHLDLYRIADPEELHYLALDELVERARLWLVEWPQRGQGVLPPPDLVLQLQVDGTGRLARLVSHSAAGRAWAEAVHRAWVTVA</sequence>
<dbReference type="InterPro" id="IPR027417">
    <property type="entry name" value="P-loop_NTPase"/>
</dbReference>
<evidence type="ECO:0000256" key="3">
    <source>
        <dbReference type="ARBA" id="ARBA00019010"/>
    </source>
</evidence>
<dbReference type="NCBIfam" id="TIGR00150">
    <property type="entry name" value="T6A_YjeE"/>
    <property type="match status" value="1"/>
</dbReference>
<dbReference type="AlphaFoldDB" id="A0AAW9R2S3"/>
<protein>
    <recommendedName>
        <fullName evidence="3">tRNA threonylcarbamoyladenosine biosynthesis protein TsaE</fullName>
    </recommendedName>
    <alternativeName>
        <fullName evidence="10">t(6)A37 threonylcarbamoyladenosine biosynthesis protein TsaE</fullName>
    </alternativeName>
</protein>
<dbReference type="PANTHER" id="PTHR33540">
    <property type="entry name" value="TRNA THREONYLCARBAMOYLADENOSINE BIOSYNTHESIS PROTEIN TSAE"/>
    <property type="match status" value="1"/>
</dbReference>
<proteinExistence type="inferred from homology"/>
<dbReference type="RefSeq" id="WP_337334633.1">
    <property type="nucleotide sequence ID" value="NZ_JBBDHC010000004.1"/>
</dbReference>
<dbReference type="GO" id="GO:0005737">
    <property type="term" value="C:cytoplasm"/>
    <property type="evidence" value="ECO:0007669"/>
    <property type="project" value="UniProtKB-SubCell"/>
</dbReference>
<evidence type="ECO:0000256" key="4">
    <source>
        <dbReference type="ARBA" id="ARBA00022490"/>
    </source>
</evidence>
<keyword evidence="5" id="KW-0819">tRNA processing</keyword>
<comment type="caution">
    <text evidence="11">The sequence shown here is derived from an EMBL/GenBank/DDBJ whole genome shotgun (WGS) entry which is preliminary data.</text>
</comment>
<evidence type="ECO:0000256" key="1">
    <source>
        <dbReference type="ARBA" id="ARBA00004496"/>
    </source>
</evidence>
<dbReference type="InterPro" id="IPR003442">
    <property type="entry name" value="T6A_TsaE"/>
</dbReference>
<keyword evidence="4" id="KW-0963">Cytoplasm</keyword>
<evidence type="ECO:0000256" key="7">
    <source>
        <dbReference type="ARBA" id="ARBA00022741"/>
    </source>
</evidence>
<dbReference type="Pfam" id="PF02367">
    <property type="entry name" value="TsaE"/>
    <property type="match status" value="1"/>
</dbReference>
<comment type="similarity">
    <text evidence="2">Belongs to the TsaE family.</text>
</comment>
<organism evidence="11 12">
    <name type="scientific">Denitratimonas tolerans</name>
    <dbReference type="NCBI Taxonomy" id="1338420"/>
    <lineage>
        <taxon>Bacteria</taxon>
        <taxon>Pseudomonadati</taxon>
        <taxon>Pseudomonadota</taxon>
        <taxon>Gammaproteobacteria</taxon>
        <taxon>Lysobacterales</taxon>
        <taxon>Lysobacteraceae</taxon>
        <taxon>Denitratimonas</taxon>
    </lineage>
</organism>
<dbReference type="GO" id="GO:0002949">
    <property type="term" value="P:tRNA threonylcarbamoyladenosine modification"/>
    <property type="evidence" value="ECO:0007669"/>
    <property type="project" value="InterPro"/>
</dbReference>
<dbReference type="Proteomes" id="UP001364472">
    <property type="component" value="Unassembled WGS sequence"/>
</dbReference>
<dbReference type="SUPFAM" id="SSF52540">
    <property type="entry name" value="P-loop containing nucleoside triphosphate hydrolases"/>
    <property type="match status" value="1"/>
</dbReference>
<dbReference type="Gene3D" id="3.40.50.300">
    <property type="entry name" value="P-loop containing nucleotide triphosphate hydrolases"/>
    <property type="match status" value="1"/>
</dbReference>
<evidence type="ECO:0000256" key="5">
    <source>
        <dbReference type="ARBA" id="ARBA00022694"/>
    </source>
</evidence>
<keyword evidence="6" id="KW-0479">Metal-binding</keyword>
<evidence type="ECO:0000313" key="12">
    <source>
        <dbReference type="Proteomes" id="UP001364472"/>
    </source>
</evidence>
<keyword evidence="7" id="KW-0547">Nucleotide-binding</keyword>
<keyword evidence="12" id="KW-1185">Reference proteome</keyword>
<dbReference type="EMBL" id="JBBDHC010000004">
    <property type="protein sequence ID" value="MEJ1248916.1"/>
    <property type="molecule type" value="Genomic_DNA"/>
</dbReference>
<comment type="subcellular location">
    <subcellularLocation>
        <location evidence="1">Cytoplasm</location>
    </subcellularLocation>
</comment>